<keyword evidence="1" id="KW-0732">Signal</keyword>
<feature type="signal peptide" evidence="1">
    <location>
        <begin position="1"/>
        <end position="23"/>
    </location>
</feature>
<accession>A0A9X7W0M9</accession>
<dbReference type="EMBL" id="CP071182">
    <property type="protein sequence ID" value="QSO48459.1"/>
    <property type="molecule type" value="Genomic_DNA"/>
</dbReference>
<dbReference type="Proteomes" id="UP000663505">
    <property type="component" value="Chromosome"/>
</dbReference>
<evidence type="ECO:0008006" key="4">
    <source>
        <dbReference type="Google" id="ProtNLM"/>
    </source>
</evidence>
<evidence type="ECO:0000313" key="2">
    <source>
        <dbReference type="EMBL" id="QSO48459.1"/>
    </source>
</evidence>
<organism evidence="2 3">
    <name type="scientific">Alicyclobacillus mengziensis</name>
    <dbReference type="NCBI Taxonomy" id="2931921"/>
    <lineage>
        <taxon>Bacteria</taxon>
        <taxon>Bacillati</taxon>
        <taxon>Bacillota</taxon>
        <taxon>Bacilli</taxon>
        <taxon>Bacillales</taxon>
        <taxon>Alicyclobacillaceae</taxon>
        <taxon>Alicyclobacillus</taxon>
    </lineage>
</organism>
<proteinExistence type="predicted"/>
<protein>
    <recommendedName>
        <fullName evidence="4">DUF3889 domain-containing protein</fullName>
    </recommendedName>
</protein>
<gene>
    <name evidence="2" type="ORF">JZ786_05575</name>
</gene>
<dbReference type="RefSeq" id="WP_206657794.1">
    <property type="nucleotide sequence ID" value="NZ_CP071182.1"/>
</dbReference>
<sequence length="106" mass="11968">MRRAFVALILSLLCMLTPVPAFAQASHEQVLEHALLHQYSNQILDRIQSRKYCARVLNIQETSMDSGASGKSFETVIGVVSQDIQGRWEYLRMTVVDDVMGVRVTQ</sequence>
<evidence type="ECO:0000256" key="1">
    <source>
        <dbReference type="SAM" id="SignalP"/>
    </source>
</evidence>
<reference evidence="2 3" key="1">
    <citation type="submission" date="2021-02" db="EMBL/GenBank/DDBJ databases">
        <title>Alicyclobacillus curvatus sp. nov. and Alicyclobacillus mengziensis sp. nov., two acidophilic bacteria isolated from acid mine drainage.</title>
        <authorList>
            <person name="Huang Y."/>
        </authorList>
    </citation>
    <scope>NUCLEOTIDE SEQUENCE [LARGE SCALE GENOMIC DNA]</scope>
    <source>
        <strain evidence="2 3">S30H14</strain>
    </source>
</reference>
<dbReference type="AlphaFoldDB" id="A0A9X7W0M9"/>
<feature type="chain" id="PRO_5040856520" description="DUF3889 domain-containing protein" evidence="1">
    <location>
        <begin position="24"/>
        <end position="106"/>
    </location>
</feature>
<evidence type="ECO:0000313" key="3">
    <source>
        <dbReference type="Proteomes" id="UP000663505"/>
    </source>
</evidence>
<dbReference type="KEGG" id="afx:JZ786_05575"/>
<name>A0A9X7W0M9_9BACL</name>
<keyword evidence="3" id="KW-1185">Reference proteome</keyword>